<dbReference type="RefSeq" id="WP_198570669.1">
    <property type="nucleotide sequence ID" value="NZ_CP066167.1"/>
</dbReference>
<reference evidence="1 2" key="1">
    <citation type="submission" date="2020-12" db="EMBL/GenBank/DDBJ databases">
        <authorList>
            <person name="Shan Y."/>
        </authorList>
    </citation>
    <scope>NUCLEOTIDE SEQUENCE [LARGE SCALE GENOMIC DNA]</scope>
    <source>
        <strain evidence="2">csc3.9</strain>
    </source>
</reference>
<evidence type="ECO:0000313" key="1">
    <source>
        <dbReference type="EMBL" id="QQD19184.1"/>
    </source>
</evidence>
<keyword evidence="2" id="KW-1185">Reference proteome</keyword>
<protein>
    <recommendedName>
        <fullName evidence="3">Porin</fullName>
    </recommendedName>
</protein>
<evidence type="ECO:0008006" key="3">
    <source>
        <dbReference type="Google" id="ProtNLM"/>
    </source>
</evidence>
<name>A0A7T4R2L5_9GAMM</name>
<proteinExistence type="predicted"/>
<dbReference type="Pfam" id="PF07396">
    <property type="entry name" value="Porin_O_P"/>
    <property type="match status" value="1"/>
</dbReference>
<dbReference type="SUPFAM" id="SSF56935">
    <property type="entry name" value="Porins"/>
    <property type="match status" value="1"/>
</dbReference>
<dbReference type="KEGG" id="snan:I6N98_04835"/>
<organism evidence="1 2">
    <name type="scientific">Spongiibacter nanhainus</name>
    <dbReference type="NCBI Taxonomy" id="2794344"/>
    <lineage>
        <taxon>Bacteria</taxon>
        <taxon>Pseudomonadati</taxon>
        <taxon>Pseudomonadota</taxon>
        <taxon>Gammaproteobacteria</taxon>
        <taxon>Cellvibrionales</taxon>
        <taxon>Spongiibacteraceae</taxon>
        <taxon>Spongiibacter</taxon>
    </lineage>
</organism>
<dbReference type="AlphaFoldDB" id="A0A7T4R2L5"/>
<evidence type="ECO:0000313" key="2">
    <source>
        <dbReference type="Proteomes" id="UP000596063"/>
    </source>
</evidence>
<sequence length="368" mass="40415">MRLGIGGRLKYRLFLGCVALCLPGISLAGAELSAGVWWVYQNASEGDGDGEFADPALIIYGSDDGSHGPWGFSAEMRIGTGSFSNAETNNSGDNFTLHKAWISYQLDENNQVKVGKSQVPFGWKTSNFWPGDMLQGGYGDQMDVGLKLSGSASNFSYDVAYYTQDDWGKTSTDTVDDNGHWGSSANGAETYRKGETLVLNADMEVADGHTIGASLQAGKLEDLAAFTANGKARDDGDHQAADLHYYYTQGNFNFKYRYIDVQRDFSDLATCVAATLCPDGEIENQRHAIHLDYKMNKWLYYLEATTASSDTDGNSAGTVKAFAPGVSYQYGPGWLYLEYLWQDGFIDSFGDVGEGDFRAMYISFDFYF</sequence>
<gene>
    <name evidence="1" type="ORF">I6N98_04835</name>
</gene>
<dbReference type="EMBL" id="CP066167">
    <property type="protein sequence ID" value="QQD19184.1"/>
    <property type="molecule type" value="Genomic_DNA"/>
</dbReference>
<dbReference type="Proteomes" id="UP000596063">
    <property type="component" value="Chromosome"/>
</dbReference>
<accession>A0A7T4R2L5</accession>
<dbReference type="InterPro" id="IPR010870">
    <property type="entry name" value="Porin_O/P"/>
</dbReference>